<dbReference type="EMBL" id="BDGJ01000101">
    <property type="protein sequence ID" value="GAW92801.1"/>
    <property type="molecule type" value="Genomic_DNA"/>
</dbReference>
<evidence type="ECO:0000256" key="4">
    <source>
        <dbReference type="RuleBase" id="RU361277"/>
    </source>
</evidence>
<dbReference type="InterPro" id="IPR020843">
    <property type="entry name" value="ER"/>
</dbReference>
<keyword evidence="7" id="KW-1185">Reference proteome</keyword>
<dbReference type="CDD" id="cd08231">
    <property type="entry name" value="MDR_TM0436_like"/>
    <property type="match status" value="1"/>
</dbReference>
<dbReference type="PANTHER" id="PTHR43401">
    <property type="entry name" value="L-THREONINE 3-DEHYDROGENASE"/>
    <property type="match status" value="1"/>
</dbReference>
<dbReference type="SUPFAM" id="SSF50129">
    <property type="entry name" value="GroES-like"/>
    <property type="match status" value="1"/>
</dbReference>
<dbReference type="InterPro" id="IPR002328">
    <property type="entry name" value="ADH_Zn_CS"/>
</dbReference>
<dbReference type="SMART" id="SM00829">
    <property type="entry name" value="PKS_ER"/>
    <property type="match status" value="1"/>
</dbReference>
<comment type="cofactor">
    <cofactor evidence="4">
        <name>Zn(2+)</name>
        <dbReference type="ChEBI" id="CHEBI:29105"/>
    </cofactor>
</comment>
<organism evidence="6 7">
    <name type="scientific">Calderihabitans maritimus</name>
    <dbReference type="NCBI Taxonomy" id="1246530"/>
    <lineage>
        <taxon>Bacteria</taxon>
        <taxon>Bacillati</taxon>
        <taxon>Bacillota</taxon>
        <taxon>Clostridia</taxon>
        <taxon>Neomoorellales</taxon>
        <taxon>Calderihabitantaceae</taxon>
        <taxon>Calderihabitans</taxon>
    </lineage>
</organism>
<reference evidence="7" key="1">
    <citation type="journal article" date="2017" name="Appl. Environ. Microbiol.">
        <title>Genomic analysis of Calderihabitans maritimus KKC1, a thermophilic hydrogenogenic carboxydotrophic bacterium isolated from marine sediment.</title>
        <authorList>
            <person name="Omae K."/>
            <person name="Yoneda Y."/>
            <person name="Fukuyama Y."/>
            <person name="Yoshida T."/>
            <person name="Sako Y."/>
        </authorList>
    </citation>
    <scope>NUCLEOTIDE SEQUENCE [LARGE SCALE GENOMIC DNA]</scope>
    <source>
        <strain evidence="7">KKC1</strain>
    </source>
</reference>
<name>A0A1Z5HTZ0_9FIRM</name>
<evidence type="ECO:0000256" key="3">
    <source>
        <dbReference type="ARBA" id="ARBA00023002"/>
    </source>
</evidence>
<dbReference type="PANTHER" id="PTHR43401:SF2">
    <property type="entry name" value="L-THREONINE 3-DEHYDROGENASE"/>
    <property type="match status" value="1"/>
</dbReference>
<gene>
    <name evidence="6" type="ORF">KKC1_19500</name>
</gene>
<dbReference type="Pfam" id="PF00107">
    <property type="entry name" value="ADH_zinc_N"/>
    <property type="match status" value="1"/>
</dbReference>
<accession>A0A1Z5HTZ0</accession>
<dbReference type="InterPro" id="IPR013149">
    <property type="entry name" value="ADH-like_C"/>
</dbReference>
<comment type="caution">
    <text evidence="6">The sequence shown here is derived from an EMBL/GenBank/DDBJ whole genome shotgun (WGS) entry which is preliminary data.</text>
</comment>
<dbReference type="InterPro" id="IPR050129">
    <property type="entry name" value="Zn_alcohol_dh"/>
</dbReference>
<comment type="similarity">
    <text evidence="4">Belongs to the zinc-containing alcohol dehydrogenase family.</text>
</comment>
<proteinExistence type="inferred from homology"/>
<dbReference type="SUPFAM" id="SSF51735">
    <property type="entry name" value="NAD(P)-binding Rossmann-fold domains"/>
    <property type="match status" value="1"/>
</dbReference>
<dbReference type="AlphaFoldDB" id="A0A1Z5HTZ0"/>
<dbReference type="Gene3D" id="3.90.180.10">
    <property type="entry name" value="Medium-chain alcohol dehydrogenases, catalytic domain"/>
    <property type="match status" value="1"/>
</dbReference>
<dbReference type="GO" id="GO:0008270">
    <property type="term" value="F:zinc ion binding"/>
    <property type="evidence" value="ECO:0007669"/>
    <property type="project" value="InterPro"/>
</dbReference>
<dbReference type="Pfam" id="PF08240">
    <property type="entry name" value="ADH_N"/>
    <property type="match status" value="1"/>
</dbReference>
<dbReference type="InterPro" id="IPR011032">
    <property type="entry name" value="GroES-like_sf"/>
</dbReference>
<dbReference type="GO" id="GO:0016491">
    <property type="term" value="F:oxidoreductase activity"/>
    <property type="evidence" value="ECO:0007669"/>
    <property type="project" value="UniProtKB-KW"/>
</dbReference>
<evidence type="ECO:0000313" key="6">
    <source>
        <dbReference type="EMBL" id="GAW92801.1"/>
    </source>
</evidence>
<dbReference type="OrthoDB" id="9769198at2"/>
<evidence type="ECO:0000259" key="5">
    <source>
        <dbReference type="SMART" id="SM00829"/>
    </source>
</evidence>
<sequence length="365" mass="40220">MSKGKVAALVGPKKVEIKEFNLPEVQPGAVLLKVRRSNLCGSELHIWRWHHPVIKHAVLGHEMIGEIFELGEGVTTDYAGNPVSVGDKVVPAYYLTCLKCRSCLRGDFNLCQNAYAFWSQPPEKPPHFTGTFATHYYVQPNQYFYKVPDSVPDAVAAGANCGLSQVICGLDLAELRNGESVVIQGAGGLGLYAVAVAKEKGAKVIVIDKVKERLEQAKAFGADYVIDLNEFTTLESRSREVQKLTEGDGADVVLEVAGVPEALIDGVHMIRPGGRYISIGNVNVSKEFEVPVAPGLITRKCAKIIGVVRYNPWYLYRALKFLERNHARYPFDKLTDKEYGLEEVPEALQKAENRVVTRAAIVPNK</sequence>
<keyword evidence="1 4" id="KW-0479">Metal-binding</keyword>
<evidence type="ECO:0000256" key="2">
    <source>
        <dbReference type="ARBA" id="ARBA00022833"/>
    </source>
</evidence>
<evidence type="ECO:0000256" key="1">
    <source>
        <dbReference type="ARBA" id="ARBA00022723"/>
    </source>
</evidence>
<feature type="domain" description="Enoyl reductase (ER)" evidence="5">
    <location>
        <begin position="11"/>
        <end position="356"/>
    </location>
</feature>
<evidence type="ECO:0000313" key="7">
    <source>
        <dbReference type="Proteomes" id="UP000197032"/>
    </source>
</evidence>
<protein>
    <submittedName>
        <fullName evidence="6">Zinc-binding alcohol dehydrogenase</fullName>
    </submittedName>
</protein>
<keyword evidence="3" id="KW-0560">Oxidoreductase</keyword>
<dbReference type="InterPro" id="IPR036291">
    <property type="entry name" value="NAD(P)-bd_dom_sf"/>
</dbReference>
<dbReference type="RefSeq" id="WP_088554069.1">
    <property type="nucleotide sequence ID" value="NZ_BDGJ01000101.1"/>
</dbReference>
<dbReference type="InterPro" id="IPR013154">
    <property type="entry name" value="ADH-like_N"/>
</dbReference>
<dbReference type="Proteomes" id="UP000197032">
    <property type="component" value="Unassembled WGS sequence"/>
</dbReference>
<dbReference type="PROSITE" id="PS00059">
    <property type="entry name" value="ADH_ZINC"/>
    <property type="match status" value="1"/>
</dbReference>
<keyword evidence="2 4" id="KW-0862">Zinc</keyword>
<dbReference type="Gene3D" id="3.40.50.720">
    <property type="entry name" value="NAD(P)-binding Rossmann-like Domain"/>
    <property type="match status" value="1"/>
</dbReference>